<protein>
    <submittedName>
        <fullName evidence="4">DUF1343 domain-containing protein</fullName>
    </submittedName>
</protein>
<dbReference type="InterPro" id="IPR019546">
    <property type="entry name" value="TAT_signal_bac_arc"/>
</dbReference>
<dbReference type="InterPro" id="IPR048502">
    <property type="entry name" value="NamZ_N"/>
</dbReference>
<dbReference type="Pfam" id="PF07075">
    <property type="entry name" value="NamZ_N"/>
    <property type="match status" value="1"/>
</dbReference>
<dbReference type="EMBL" id="DVOG01000184">
    <property type="protein sequence ID" value="HIV04860.1"/>
    <property type="molecule type" value="Genomic_DNA"/>
</dbReference>
<dbReference type="PANTHER" id="PTHR42915">
    <property type="entry name" value="HYPOTHETICAL 460 KDA PROTEIN IN FEUA-SIGW INTERGENIC REGION [PRECURSOR]"/>
    <property type="match status" value="1"/>
</dbReference>
<dbReference type="Gene3D" id="3.90.1150.140">
    <property type="match status" value="1"/>
</dbReference>
<dbReference type="AlphaFoldDB" id="A0A9D1NKP0"/>
<reference evidence="4" key="1">
    <citation type="submission" date="2020-10" db="EMBL/GenBank/DDBJ databases">
        <authorList>
            <person name="Gilroy R."/>
        </authorList>
    </citation>
    <scope>NUCLEOTIDE SEQUENCE</scope>
    <source>
        <strain evidence="4">10669</strain>
    </source>
</reference>
<reference evidence="4" key="2">
    <citation type="journal article" date="2021" name="PeerJ">
        <title>Extensive microbial diversity within the chicken gut microbiome revealed by metagenomics and culture.</title>
        <authorList>
            <person name="Gilroy R."/>
            <person name="Ravi A."/>
            <person name="Getino M."/>
            <person name="Pursley I."/>
            <person name="Horton D.L."/>
            <person name="Alikhan N.F."/>
            <person name="Baker D."/>
            <person name="Gharbi K."/>
            <person name="Hall N."/>
            <person name="Watson M."/>
            <person name="Adriaenssens E.M."/>
            <person name="Foster-Nyarko E."/>
            <person name="Jarju S."/>
            <person name="Secka A."/>
            <person name="Antonio M."/>
            <person name="Oren A."/>
            <person name="Chaudhuri R.R."/>
            <person name="La Ragione R."/>
            <person name="Hildebrand F."/>
            <person name="Pallen M.J."/>
        </authorList>
    </citation>
    <scope>NUCLEOTIDE SEQUENCE</scope>
    <source>
        <strain evidence="4">10669</strain>
    </source>
</reference>
<evidence type="ECO:0000259" key="3">
    <source>
        <dbReference type="Pfam" id="PF20732"/>
    </source>
</evidence>
<dbReference type="InterPro" id="IPR048503">
    <property type="entry name" value="NamZ_C"/>
</dbReference>
<dbReference type="PROSITE" id="PS51318">
    <property type="entry name" value="TAT"/>
    <property type="match status" value="1"/>
</dbReference>
<organism evidence="4 5">
    <name type="scientific">Candidatus Spyradosoma merdigallinarum</name>
    <dbReference type="NCBI Taxonomy" id="2840950"/>
    <lineage>
        <taxon>Bacteria</taxon>
        <taxon>Pseudomonadati</taxon>
        <taxon>Verrucomicrobiota</taxon>
        <taxon>Opitutia</taxon>
        <taxon>Opitutia incertae sedis</taxon>
        <taxon>Candidatus Spyradosoma</taxon>
    </lineage>
</organism>
<dbReference type="Gene3D" id="3.40.50.12170">
    <property type="entry name" value="Uncharacterised protein PF07075, DUF1343"/>
    <property type="match status" value="1"/>
</dbReference>
<dbReference type="Proteomes" id="UP000886812">
    <property type="component" value="Unassembled WGS sequence"/>
</dbReference>
<feature type="signal peptide" evidence="1">
    <location>
        <begin position="1"/>
        <end position="25"/>
    </location>
</feature>
<dbReference type="PIRSF" id="PIRSF016719">
    <property type="entry name" value="UCP016719"/>
    <property type="match status" value="1"/>
</dbReference>
<feature type="chain" id="PRO_5039260565" evidence="1">
    <location>
        <begin position="26"/>
        <end position="439"/>
    </location>
</feature>
<evidence type="ECO:0000313" key="5">
    <source>
        <dbReference type="Proteomes" id="UP000886812"/>
    </source>
</evidence>
<sequence>MNRRDFLKTTLMTTGALMLAPALPAAVPAGKAAARRVRLGIDVVAAENFARLRGERVGLVTNQAGVDGNGESTITVLHGRGRRAGVNLVALFGPEHGIYGDVPAEKIVANQRDERLGTGLPVFSLYGGTRRPTPDMLRGITKMVIDLQDVGARSYTFVSCMRLVMEACFEAGIPVLVLDRPNPLGGLKADGPMLDRKWQSYVGMYPVPYVHGLTIGELARAALGENWLTLSPEARSRARLEVASMIGWRRSMLWRDTGLKWIPTSPYISSPDAAEGYAMTGLGCCIGNFSHTFTASRRPLRLVRPFRFLGYAGKDEKEVADAVNGFRVSGLRGVPAVLEGEKAAKSRGALLVIEDWRKLRPTELSFHMMRQCCVWEKSNPFAASRGNERELFLKHLGDEKFFDALCREGARIDVKAWCSRWEARALEFRRSVADYRLYA</sequence>
<feature type="domain" description="Peptidoglycan beta-N-acetylmuramidase NamZ N-terminal" evidence="2">
    <location>
        <begin position="57"/>
        <end position="270"/>
    </location>
</feature>
<dbReference type="InterPro" id="IPR008302">
    <property type="entry name" value="NamZ"/>
</dbReference>
<comment type="caution">
    <text evidence="4">The sequence shown here is derived from an EMBL/GenBank/DDBJ whole genome shotgun (WGS) entry which is preliminary data.</text>
</comment>
<evidence type="ECO:0000313" key="4">
    <source>
        <dbReference type="EMBL" id="HIV04860.1"/>
    </source>
</evidence>
<proteinExistence type="predicted"/>
<accession>A0A9D1NKP0</accession>
<dbReference type="GO" id="GO:0033922">
    <property type="term" value="F:peptidoglycan beta-N-acetylmuramidase activity"/>
    <property type="evidence" value="ECO:0007669"/>
    <property type="project" value="InterPro"/>
</dbReference>
<dbReference type="PANTHER" id="PTHR42915:SF1">
    <property type="entry name" value="PEPTIDOGLYCAN BETA-N-ACETYLMURAMIDASE NAMZ"/>
    <property type="match status" value="1"/>
</dbReference>
<gene>
    <name evidence="4" type="ORF">IAC75_06935</name>
</gene>
<dbReference type="Pfam" id="PF20732">
    <property type="entry name" value="NamZ_C"/>
    <property type="match status" value="1"/>
</dbReference>
<dbReference type="NCBIfam" id="TIGR01409">
    <property type="entry name" value="TAT_signal_seq"/>
    <property type="match status" value="1"/>
</dbReference>
<keyword evidence="1" id="KW-0732">Signal</keyword>
<evidence type="ECO:0000259" key="2">
    <source>
        <dbReference type="Pfam" id="PF07075"/>
    </source>
</evidence>
<feature type="domain" description="Peptidoglycan beta-N-acetylmuramidase NamZ C-terminal" evidence="3">
    <location>
        <begin position="304"/>
        <end position="438"/>
    </location>
</feature>
<name>A0A9D1NKP0_9BACT</name>
<evidence type="ECO:0000256" key="1">
    <source>
        <dbReference type="SAM" id="SignalP"/>
    </source>
</evidence>
<dbReference type="InterPro" id="IPR006311">
    <property type="entry name" value="TAT_signal"/>
</dbReference>